<dbReference type="InterPro" id="IPR010259">
    <property type="entry name" value="S8pro/Inhibitor_I9"/>
</dbReference>
<dbReference type="InterPro" id="IPR023828">
    <property type="entry name" value="Peptidase_S8_Ser-AS"/>
</dbReference>
<dbReference type="Gene3D" id="3.40.50.200">
    <property type="entry name" value="Peptidase S8/S53 domain"/>
    <property type="match status" value="1"/>
</dbReference>
<proteinExistence type="inferred from homology"/>
<dbReference type="PROSITE" id="PS00136">
    <property type="entry name" value="SUBTILASE_ASP"/>
    <property type="match status" value="1"/>
</dbReference>
<feature type="domain" description="Peptidase S8/S53" evidence="8">
    <location>
        <begin position="161"/>
        <end position="384"/>
    </location>
</feature>
<dbReference type="Gene3D" id="3.30.70.80">
    <property type="entry name" value="Peptidase S8 propeptide/proteinase inhibitor I9"/>
    <property type="match status" value="1"/>
</dbReference>
<dbReference type="PROSITE" id="PS00138">
    <property type="entry name" value="SUBTILASE_SER"/>
    <property type="match status" value="1"/>
</dbReference>
<reference evidence="10 11" key="1">
    <citation type="submission" date="2018-09" db="EMBL/GenBank/DDBJ databases">
        <title>Phylogeny of the Shewanellaceae, and recommendation for two new genera, Pseudoshewanella and Parashewanella.</title>
        <authorList>
            <person name="Wang G."/>
        </authorList>
    </citation>
    <scope>NUCLEOTIDE SEQUENCE [LARGE SCALE GENOMIC DNA]</scope>
    <source>
        <strain evidence="10 11">KCTC 22492</strain>
    </source>
</reference>
<dbReference type="InterPro" id="IPR034193">
    <property type="entry name" value="PCSK9_ProteinaseK-like"/>
</dbReference>
<evidence type="ECO:0000256" key="6">
    <source>
        <dbReference type="RuleBase" id="RU003355"/>
    </source>
</evidence>
<keyword evidence="7" id="KW-0732">Signal</keyword>
<dbReference type="Pfam" id="PF05922">
    <property type="entry name" value="Inhibitor_I9"/>
    <property type="match status" value="1"/>
</dbReference>
<dbReference type="InterPro" id="IPR037045">
    <property type="entry name" value="S8pro/Inhibitor_I9_sf"/>
</dbReference>
<dbReference type="GO" id="GO:0006508">
    <property type="term" value="P:proteolysis"/>
    <property type="evidence" value="ECO:0007669"/>
    <property type="project" value="UniProtKB-KW"/>
</dbReference>
<feature type="chain" id="PRO_5017396716" evidence="7">
    <location>
        <begin position="23"/>
        <end position="407"/>
    </location>
</feature>
<feature type="active site" description="Charge relay system" evidence="5">
    <location>
        <position position="170"/>
    </location>
</feature>
<dbReference type="PROSITE" id="PS00137">
    <property type="entry name" value="SUBTILASE_HIS"/>
    <property type="match status" value="1"/>
</dbReference>
<evidence type="ECO:0000256" key="3">
    <source>
        <dbReference type="ARBA" id="ARBA00022801"/>
    </source>
</evidence>
<evidence type="ECO:0000256" key="5">
    <source>
        <dbReference type="PROSITE-ProRule" id="PRU01240"/>
    </source>
</evidence>
<dbReference type="OrthoDB" id="9790784at2"/>
<feature type="domain" description="Inhibitor I9" evidence="9">
    <location>
        <begin position="41"/>
        <end position="118"/>
    </location>
</feature>
<dbReference type="InterPro" id="IPR000209">
    <property type="entry name" value="Peptidase_S8/S53_dom"/>
</dbReference>
<dbReference type="PROSITE" id="PS51892">
    <property type="entry name" value="SUBTILASE"/>
    <property type="match status" value="1"/>
</dbReference>
<evidence type="ECO:0000256" key="2">
    <source>
        <dbReference type="ARBA" id="ARBA00022670"/>
    </source>
</evidence>
<sequence length="407" mass="44208">MYKCSSLYLIGAIGIFPLSMMAMESQQAINQSTLYPPNHDQYIVVLKSDTQPMLVTLKDKRNYVNQQSEILKQALNIDVIEQYSSSISALLVQADDAQLALLKKNPIVDYVERNLEVSVGPVIDNLDLDEGSTQTDVDWGLDRIDQRDLPLDNQYDYQYDGTGVTAYIIDSGLTVNHEEFGGRASGYNEMSEADCKGHGTHVAGIIGSKTYGVAKNVKLVGLKVLNCAGKGRISEIIHAIDWVAGHGVRPSVVNLSLGSSPSRAEDAAIKALVHAGIQAIVAAGNDNKNACQYSPGREVHAFTVGATTYKDNRASFSNYGECVNIFAPGYKITSTYKGESNTATAIMNGTSMASPFVTGVAVLYLQEDPQLTPKELRETLLNRASVNKIGYLPRNTPNKLVYSLPSE</sequence>
<comment type="similarity">
    <text evidence="1 5 6">Belongs to the peptidase S8 family.</text>
</comment>
<evidence type="ECO:0000313" key="10">
    <source>
        <dbReference type="EMBL" id="RJY17618.1"/>
    </source>
</evidence>
<evidence type="ECO:0000256" key="7">
    <source>
        <dbReference type="SAM" id="SignalP"/>
    </source>
</evidence>
<dbReference type="AlphaFoldDB" id="A0A3A6UJF1"/>
<dbReference type="SUPFAM" id="SSF54897">
    <property type="entry name" value="Protease propeptides/inhibitors"/>
    <property type="match status" value="1"/>
</dbReference>
<feature type="active site" description="Charge relay system" evidence="5">
    <location>
        <position position="198"/>
    </location>
</feature>
<dbReference type="GO" id="GO:0005615">
    <property type="term" value="C:extracellular space"/>
    <property type="evidence" value="ECO:0007669"/>
    <property type="project" value="TreeGrafter"/>
</dbReference>
<dbReference type="PANTHER" id="PTHR43806:SF11">
    <property type="entry name" value="CEREVISIN-RELATED"/>
    <property type="match status" value="1"/>
</dbReference>
<dbReference type="PRINTS" id="PR00723">
    <property type="entry name" value="SUBTILISIN"/>
</dbReference>
<dbReference type="InterPro" id="IPR036852">
    <property type="entry name" value="Peptidase_S8/S53_dom_sf"/>
</dbReference>
<keyword evidence="11" id="KW-1185">Reference proteome</keyword>
<dbReference type="RefSeq" id="WP_121853114.1">
    <property type="nucleotide sequence ID" value="NZ_CP037952.1"/>
</dbReference>
<dbReference type="InterPro" id="IPR022398">
    <property type="entry name" value="Peptidase_S8_His-AS"/>
</dbReference>
<dbReference type="Proteomes" id="UP000273022">
    <property type="component" value="Unassembled WGS sequence"/>
</dbReference>
<dbReference type="CDD" id="cd04077">
    <property type="entry name" value="Peptidases_S8_PCSK9_ProteinaseK_like"/>
    <property type="match status" value="1"/>
</dbReference>
<dbReference type="Pfam" id="PF00082">
    <property type="entry name" value="Peptidase_S8"/>
    <property type="match status" value="1"/>
</dbReference>
<protein>
    <submittedName>
        <fullName evidence="10">S8 family peptidase</fullName>
    </submittedName>
</protein>
<evidence type="ECO:0000259" key="8">
    <source>
        <dbReference type="Pfam" id="PF00082"/>
    </source>
</evidence>
<dbReference type="EMBL" id="QYYH01000038">
    <property type="protein sequence ID" value="RJY17618.1"/>
    <property type="molecule type" value="Genomic_DNA"/>
</dbReference>
<feature type="signal peptide" evidence="7">
    <location>
        <begin position="1"/>
        <end position="22"/>
    </location>
</feature>
<keyword evidence="4 5" id="KW-0720">Serine protease</keyword>
<evidence type="ECO:0000256" key="1">
    <source>
        <dbReference type="ARBA" id="ARBA00011073"/>
    </source>
</evidence>
<evidence type="ECO:0000256" key="4">
    <source>
        <dbReference type="ARBA" id="ARBA00022825"/>
    </source>
</evidence>
<name>A0A3A6UJF1_9GAMM</name>
<dbReference type="InterPro" id="IPR015500">
    <property type="entry name" value="Peptidase_S8_subtilisin-rel"/>
</dbReference>
<dbReference type="PANTHER" id="PTHR43806">
    <property type="entry name" value="PEPTIDASE S8"/>
    <property type="match status" value="1"/>
</dbReference>
<accession>A0A3A6UJF1</accession>
<evidence type="ECO:0000313" key="11">
    <source>
        <dbReference type="Proteomes" id="UP000273022"/>
    </source>
</evidence>
<dbReference type="SUPFAM" id="SSF52743">
    <property type="entry name" value="Subtilisin-like"/>
    <property type="match status" value="1"/>
</dbReference>
<comment type="caution">
    <text evidence="10">The sequence shown here is derived from an EMBL/GenBank/DDBJ whole genome shotgun (WGS) entry which is preliminary data.</text>
</comment>
<dbReference type="GO" id="GO:0004252">
    <property type="term" value="F:serine-type endopeptidase activity"/>
    <property type="evidence" value="ECO:0007669"/>
    <property type="project" value="UniProtKB-UniRule"/>
</dbReference>
<dbReference type="InterPro" id="IPR050131">
    <property type="entry name" value="Peptidase_S8_subtilisin-like"/>
</dbReference>
<organism evidence="10 11">
    <name type="scientific">Parashewanella spongiae</name>
    <dbReference type="NCBI Taxonomy" id="342950"/>
    <lineage>
        <taxon>Bacteria</taxon>
        <taxon>Pseudomonadati</taxon>
        <taxon>Pseudomonadota</taxon>
        <taxon>Gammaproteobacteria</taxon>
        <taxon>Alteromonadales</taxon>
        <taxon>Shewanellaceae</taxon>
        <taxon>Parashewanella</taxon>
    </lineage>
</organism>
<keyword evidence="2 5" id="KW-0645">Protease</keyword>
<keyword evidence="3 5" id="KW-0378">Hydrolase</keyword>
<evidence type="ECO:0000259" key="9">
    <source>
        <dbReference type="Pfam" id="PF05922"/>
    </source>
</evidence>
<dbReference type="InterPro" id="IPR023827">
    <property type="entry name" value="Peptidase_S8_Asp-AS"/>
</dbReference>
<feature type="active site" description="Charge relay system" evidence="5">
    <location>
        <position position="351"/>
    </location>
</feature>
<gene>
    <name evidence="10" type="ORF">D5R81_07920</name>
</gene>
<dbReference type="FunFam" id="3.40.50.200:FF:000014">
    <property type="entry name" value="Proteinase K"/>
    <property type="match status" value="1"/>
</dbReference>